<evidence type="ECO:0008006" key="11">
    <source>
        <dbReference type="Google" id="ProtNLM"/>
    </source>
</evidence>
<evidence type="ECO:0000313" key="10">
    <source>
        <dbReference type="Proteomes" id="UP000281741"/>
    </source>
</evidence>
<evidence type="ECO:0000256" key="5">
    <source>
        <dbReference type="ARBA" id="ARBA00023136"/>
    </source>
</evidence>
<feature type="transmembrane region" description="Helical" evidence="6">
    <location>
        <begin position="48"/>
        <end position="66"/>
    </location>
</feature>
<keyword evidence="2" id="KW-1003">Cell membrane</keyword>
<evidence type="ECO:0000313" key="9">
    <source>
        <dbReference type="Proteomes" id="UP000274073"/>
    </source>
</evidence>
<dbReference type="Proteomes" id="UP000281741">
    <property type="component" value="Chromosome"/>
</dbReference>
<dbReference type="AlphaFoldDB" id="A0AAD0YAW8"/>
<feature type="transmembrane region" description="Helical" evidence="6">
    <location>
        <begin position="260"/>
        <end position="279"/>
    </location>
</feature>
<comment type="subcellular location">
    <subcellularLocation>
        <location evidence="1">Cell membrane</location>
        <topology evidence="1">Multi-pass membrane protein</topology>
    </subcellularLocation>
</comment>
<feature type="transmembrane region" description="Helical" evidence="6">
    <location>
        <begin position="147"/>
        <end position="172"/>
    </location>
</feature>
<dbReference type="PANTHER" id="PTHR30250">
    <property type="entry name" value="PST FAMILY PREDICTED COLANIC ACID TRANSPORTER"/>
    <property type="match status" value="1"/>
</dbReference>
<gene>
    <name evidence="7" type="ORF">EG349_04150</name>
    <name evidence="8" type="ORF">EG353_02170</name>
</gene>
<feature type="transmembrane region" description="Helical" evidence="6">
    <location>
        <begin position="300"/>
        <end position="324"/>
    </location>
</feature>
<dbReference type="GO" id="GO:0005886">
    <property type="term" value="C:plasma membrane"/>
    <property type="evidence" value="ECO:0007669"/>
    <property type="project" value="UniProtKB-SubCell"/>
</dbReference>
<feature type="transmembrane region" description="Helical" evidence="6">
    <location>
        <begin position="364"/>
        <end position="385"/>
    </location>
</feature>
<name>A0AAD0YAW8_9FLAO</name>
<evidence type="ECO:0000313" key="8">
    <source>
        <dbReference type="EMBL" id="AZA94438.1"/>
    </source>
</evidence>
<feature type="transmembrane region" description="Helical" evidence="6">
    <location>
        <begin position="453"/>
        <end position="473"/>
    </location>
</feature>
<reference evidence="9 10" key="1">
    <citation type="submission" date="2018-11" db="EMBL/GenBank/DDBJ databases">
        <title>Proposal to divide the Flavobacteriaceae and reorganize its genera based on Amino Acid Identity values calculated from whole genome sequences.</title>
        <authorList>
            <person name="Nicholson A.C."/>
            <person name="Gulvik C.A."/>
            <person name="Whitney A.M."/>
            <person name="Humrighouse B.W."/>
            <person name="Bell M."/>
            <person name="Holmes B."/>
            <person name="Steigerwalt A.G."/>
            <person name="Villarma A."/>
            <person name="Sheth M."/>
            <person name="Batra D."/>
            <person name="Pryor J."/>
            <person name="Bernardet J.-F."/>
            <person name="Hugo C."/>
            <person name="Kampfer P."/>
            <person name="Newman J."/>
            <person name="McQuiston J.R."/>
        </authorList>
    </citation>
    <scope>NUCLEOTIDE SEQUENCE [LARGE SCALE GENOMIC DNA]</scope>
    <source>
        <strain evidence="7 9">G0207</strain>
        <strain evidence="8 10">H5143</strain>
    </source>
</reference>
<feature type="transmembrane region" description="Helical" evidence="6">
    <location>
        <begin position="116"/>
        <end position="135"/>
    </location>
</feature>
<evidence type="ECO:0000256" key="4">
    <source>
        <dbReference type="ARBA" id="ARBA00022989"/>
    </source>
</evidence>
<evidence type="ECO:0000256" key="3">
    <source>
        <dbReference type="ARBA" id="ARBA00022692"/>
    </source>
</evidence>
<dbReference type="Pfam" id="PF13440">
    <property type="entry name" value="Polysacc_synt_3"/>
    <property type="match status" value="1"/>
</dbReference>
<accession>A0AAD0YAW8</accession>
<dbReference type="InterPro" id="IPR050833">
    <property type="entry name" value="Poly_Biosynth_Transport"/>
</dbReference>
<feature type="transmembrane region" description="Helical" evidence="6">
    <location>
        <begin position="428"/>
        <end position="447"/>
    </location>
</feature>
<keyword evidence="4 6" id="KW-1133">Transmembrane helix</keyword>
<keyword evidence="5 6" id="KW-0472">Membrane</keyword>
<evidence type="ECO:0000313" key="7">
    <source>
        <dbReference type="EMBL" id="AZA86032.1"/>
    </source>
</evidence>
<feature type="transmembrane region" description="Helical" evidence="6">
    <location>
        <begin position="216"/>
        <end position="240"/>
    </location>
</feature>
<feature type="transmembrane region" description="Helical" evidence="6">
    <location>
        <begin position="178"/>
        <end position="196"/>
    </location>
</feature>
<feature type="transmembrane region" description="Helical" evidence="6">
    <location>
        <begin position="336"/>
        <end position="357"/>
    </location>
</feature>
<keyword evidence="10" id="KW-1185">Reference proteome</keyword>
<proteinExistence type="predicted"/>
<feature type="transmembrane region" description="Helical" evidence="6">
    <location>
        <begin position="87"/>
        <end position="104"/>
    </location>
</feature>
<feature type="transmembrane region" description="Helical" evidence="6">
    <location>
        <begin position="391"/>
        <end position="416"/>
    </location>
</feature>
<keyword evidence="3 6" id="KW-0812">Transmembrane</keyword>
<sequence>MAQSTNNTVQTFWVMVGSLSAFAFTIISSMILSRYFNKEDYGTYKQVMYVYSTFVIVFTLGLPKAYSFFLPRIPDNQAKDLINKINNVLLLSGALMSIMLFVLSKPISVFLKNDDLAIPLMYFSPVPFLMLPTMGLDGILSTYKKSFLIAIYNIITRILMLCCVALPVLIWKGGVKDAVLGFTVASFISFLVALYLKSYPVKQYTKERSDISYKKVFQYTLPIMFAGIWGTIISSTDQFFISRYFGSEVFADFANGSLELPFVGMIISAGSVVLSPIYSKNSFNQDKDYKKETMRLWLSVFTKTVKLIYPVVVFFFCFADTIMMLLYGEKYHTSGIFFQIKLVVNFFTLISYGPLILSIGGEKYYYRVHLYGALILIALEAISVYTIKSAVAITVISVICQIGRIMALLFFVARYFKVDVMNLFPIKLILNLLIPSFLILLPLRYILTNYTSLDKVFILGISAVVYIVLMFLWTQYKKIDYYSIFKPLLHKFVEK</sequence>
<organism evidence="7 9">
    <name type="scientific">Chryseobacterium shandongense</name>
    <dbReference type="NCBI Taxonomy" id="1493872"/>
    <lineage>
        <taxon>Bacteria</taxon>
        <taxon>Pseudomonadati</taxon>
        <taxon>Bacteroidota</taxon>
        <taxon>Flavobacteriia</taxon>
        <taxon>Flavobacteriales</taxon>
        <taxon>Weeksellaceae</taxon>
        <taxon>Chryseobacterium group</taxon>
        <taxon>Chryseobacterium</taxon>
    </lineage>
</organism>
<dbReference type="Proteomes" id="UP000274073">
    <property type="component" value="Chromosome"/>
</dbReference>
<dbReference type="EMBL" id="CP033915">
    <property type="protein sequence ID" value="AZA86032.1"/>
    <property type="molecule type" value="Genomic_DNA"/>
</dbReference>
<evidence type="ECO:0000256" key="1">
    <source>
        <dbReference type="ARBA" id="ARBA00004651"/>
    </source>
</evidence>
<evidence type="ECO:0000256" key="2">
    <source>
        <dbReference type="ARBA" id="ARBA00022475"/>
    </source>
</evidence>
<dbReference type="RefSeq" id="WP_123853766.1">
    <property type="nucleotide sequence ID" value="NZ_CP033912.1"/>
</dbReference>
<dbReference type="PANTHER" id="PTHR30250:SF11">
    <property type="entry name" value="O-ANTIGEN TRANSPORTER-RELATED"/>
    <property type="match status" value="1"/>
</dbReference>
<protein>
    <recommendedName>
        <fullName evidence="11">Polysaccharide biosynthesis protein</fullName>
    </recommendedName>
</protein>
<feature type="transmembrane region" description="Helical" evidence="6">
    <location>
        <begin position="12"/>
        <end position="36"/>
    </location>
</feature>
<evidence type="ECO:0000256" key="6">
    <source>
        <dbReference type="SAM" id="Phobius"/>
    </source>
</evidence>
<dbReference type="EMBL" id="CP033912">
    <property type="protein sequence ID" value="AZA94438.1"/>
    <property type="molecule type" value="Genomic_DNA"/>
</dbReference>